<evidence type="ECO:0000313" key="6">
    <source>
        <dbReference type="EMBL" id="AZP12634.1"/>
    </source>
</evidence>
<keyword evidence="6" id="KW-0808">Transferase</keyword>
<keyword evidence="6" id="KW-0418">Kinase</keyword>
<dbReference type="PROSITE" id="PS50110">
    <property type="entry name" value="RESPONSE_REGULATORY"/>
    <property type="match status" value="1"/>
</dbReference>
<dbReference type="InterPro" id="IPR008207">
    <property type="entry name" value="Sig_transdc_His_kin_Hpt_dom"/>
</dbReference>
<name>A0A3Q9BRD1_9BURK</name>
<dbReference type="InterPro" id="IPR011006">
    <property type="entry name" value="CheY-like_superfamily"/>
</dbReference>
<dbReference type="PROSITE" id="PS50894">
    <property type="entry name" value="HPT"/>
    <property type="match status" value="1"/>
</dbReference>
<dbReference type="KEGG" id="upv:EJN92_11855"/>
<protein>
    <submittedName>
        <fullName evidence="6">Hybrid sensor histidine kinase/response regulator</fullName>
    </submittedName>
</protein>
<dbReference type="GO" id="GO:0004672">
    <property type="term" value="F:protein kinase activity"/>
    <property type="evidence" value="ECO:0007669"/>
    <property type="project" value="UniProtKB-ARBA"/>
</dbReference>
<evidence type="ECO:0000256" key="1">
    <source>
        <dbReference type="ARBA" id="ARBA00023012"/>
    </source>
</evidence>
<dbReference type="GO" id="GO:0000160">
    <property type="term" value="P:phosphorelay signal transduction system"/>
    <property type="evidence" value="ECO:0007669"/>
    <property type="project" value="UniProtKB-KW"/>
</dbReference>
<feature type="domain" description="HPt" evidence="5">
    <location>
        <begin position="4"/>
        <end position="108"/>
    </location>
</feature>
<dbReference type="Pfam" id="PF01627">
    <property type="entry name" value="Hpt"/>
    <property type="match status" value="1"/>
</dbReference>
<dbReference type="PANTHER" id="PTHR43395:SF10">
    <property type="entry name" value="CHEMOTAXIS PROTEIN CHEA"/>
    <property type="match status" value="1"/>
</dbReference>
<dbReference type="SUPFAM" id="SSF47226">
    <property type="entry name" value="Histidine-containing phosphotransfer domain, HPT domain"/>
    <property type="match status" value="1"/>
</dbReference>
<dbReference type="SMART" id="SM00073">
    <property type="entry name" value="HPT"/>
    <property type="match status" value="1"/>
</dbReference>
<dbReference type="AlphaFoldDB" id="A0A3Q9BRD1"/>
<evidence type="ECO:0000259" key="5">
    <source>
        <dbReference type="PROSITE" id="PS50894"/>
    </source>
</evidence>
<dbReference type="InterPro" id="IPR001789">
    <property type="entry name" value="Sig_transdc_resp-reg_receiver"/>
</dbReference>
<dbReference type="RefSeq" id="WP_126128013.1">
    <property type="nucleotide sequence ID" value="NZ_CP034464.1"/>
</dbReference>
<keyword evidence="2" id="KW-0597">Phosphoprotein</keyword>
<dbReference type="SUPFAM" id="SSF52172">
    <property type="entry name" value="CheY-like"/>
    <property type="match status" value="1"/>
</dbReference>
<feature type="modified residue" description="Phosphohistidine" evidence="2">
    <location>
        <position position="51"/>
    </location>
</feature>
<evidence type="ECO:0000259" key="4">
    <source>
        <dbReference type="PROSITE" id="PS50110"/>
    </source>
</evidence>
<organism evidence="6 7">
    <name type="scientific">Undibacterium parvum</name>
    <dbReference type="NCBI Taxonomy" id="401471"/>
    <lineage>
        <taxon>Bacteria</taxon>
        <taxon>Pseudomonadati</taxon>
        <taxon>Pseudomonadota</taxon>
        <taxon>Betaproteobacteria</taxon>
        <taxon>Burkholderiales</taxon>
        <taxon>Oxalobacteraceae</taxon>
        <taxon>Undibacterium</taxon>
    </lineage>
</organism>
<evidence type="ECO:0000256" key="2">
    <source>
        <dbReference type="PROSITE-ProRule" id="PRU00110"/>
    </source>
</evidence>
<accession>A0A3Q9BRD1</accession>
<dbReference type="Proteomes" id="UP000275663">
    <property type="component" value="Chromosome"/>
</dbReference>
<evidence type="ECO:0000313" key="7">
    <source>
        <dbReference type="Proteomes" id="UP000275663"/>
    </source>
</evidence>
<dbReference type="InterPro" id="IPR051315">
    <property type="entry name" value="Bact_Chemotaxis_CheA"/>
</dbReference>
<keyword evidence="1" id="KW-0902">Two-component regulatory system</keyword>
<dbReference type="Gene3D" id="1.20.120.160">
    <property type="entry name" value="HPT domain"/>
    <property type="match status" value="1"/>
</dbReference>
<dbReference type="Gene3D" id="3.40.50.2300">
    <property type="match status" value="1"/>
</dbReference>
<evidence type="ECO:0000256" key="3">
    <source>
        <dbReference type="PROSITE-ProRule" id="PRU00169"/>
    </source>
</evidence>
<proteinExistence type="predicted"/>
<dbReference type="EMBL" id="CP034464">
    <property type="protein sequence ID" value="AZP12634.1"/>
    <property type="molecule type" value="Genomic_DNA"/>
</dbReference>
<dbReference type="PANTHER" id="PTHR43395">
    <property type="entry name" value="SENSOR HISTIDINE KINASE CHEA"/>
    <property type="match status" value="1"/>
</dbReference>
<feature type="domain" description="Response regulatory" evidence="4">
    <location>
        <begin position="135"/>
        <end position="247"/>
    </location>
</feature>
<reference evidence="6 7" key="1">
    <citation type="journal article" date="2011" name="Int. J. Syst. Evol. Microbiol.">
        <title>Description of Undibacterium oligocarboniphilum sp. nov., isolated from purified water, and Undibacterium pigrum strain CCUG 49012 as the type strain of Undibacterium parvum sp. nov., and emended descriptions of the genus Undibacterium and the species Undibacterium pigrum.</title>
        <authorList>
            <person name="Eder W."/>
            <person name="Wanner G."/>
            <person name="Ludwig W."/>
            <person name="Busse H.J."/>
            <person name="Ziemke-Kageler F."/>
            <person name="Lang E."/>
        </authorList>
    </citation>
    <scope>NUCLEOTIDE SEQUENCE [LARGE SCALE GENOMIC DNA]</scope>
    <source>
        <strain evidence="6 7">DSM 23061</strain>
    </source>
</reference>
<dbReference type="CDD" id="cd00156">
    <property type="entry name" value="REC"/>
    <property type="match status" value="1"/>
</dbReference>
<dbReference type="OrthoDB" id="8775470at2"/>
<comment type="caution">
    <text evidence="3">Lacks conserved residue(s) required for the propagation of feature annotation.</text>
</comment>
<gene>
    <name evidence="6" type="ORF">EJN92_11855</name>
</gene>
<sequence>MDQVKAMLSALRANYLSDFPSHIDELEQLLLELERHGYQLETCRDLYRRVHSLKGSGGTYGLHVISDVCHPFEDLLSHLLENTALLKENFTETALLYVDLLRQAHSSYLNGEEPGSEIHSALSGIRQANTKTAHSALLVVSSELVLGLLKDVLRSEGFRIEVVNDGYLALGRMLGEHFDLLITSLETKRLNGLALISAVQKSGVRSHKTKTILLTTTQLKIVGEQPDFIIKKDAHLKDKFKQAVAEIIRS</sequence>
<dbReference type="InterPro" id="IPR036641">
    <property type="entry name" value="HPT_dom_sf"/>
</dbReference>
<keyword evidence="7" id="KW-1185">Reference proteome</keyword>